<dbReference type="InterPro" id="IPR027417">
    <property type="entry name" value="P-loop_NTPase"/>
</dbReference>
<dbReference type="PANTHER" id="PTHR32114:SF2">
    <property type="entry name" value="ABC TRANSPORTER ABCH.3"/>
    <property type="match status" value="1"/>
</dbReference>
<reference evidence="2 3" key="1">
    <citation type="submission" date="2021-03" db="EMBL/GenBank/DDBJ databases">
        <title>Muricauda lutimaris sp. nov. and Muricauda ruestringensis sp. nov, two marine members of the Flavobacteriaceae isolated from deep sea sediments of Western Pacific.</title>
        <authorList>
            <person name="Zhao S."/>
            <person name="Liu R."/>
        </authorList>
    </citation>
    <scope>NUCLEOTIDE SEQUENCE [LARGE SCALE GENOMIC DNA]</scope>
    <source>
        <strain evidence="2 3">BC31-3-A3</strain>
    </source>
</reference>
<keyword evidence="3" id="KW-1185">Reference proteome</keyword>
<dbReference type="Gene3D" id="3.40.50.300">
    <property type="entry name" value="P-loop containing nucleotide triphosphate hydrolases"/>
    <property type="match status" value="2"/>
</dbReference>
<evidence type="ECO:0000256" key="1">
    <source>
        <dbReference type="SAM" id="Coils"/>
    </source>
</evidence>
<comment type="caution">
    <text evidence="2">The sequence shown here is derived from an EMBL/GenBank/DDBJ whole genome shotgun (WGS) entry which is preliminary data.</text>
</comment>
<sequence>MYIKEIELRNFRIYKGVNNISLIPDKEKNLIVISGKNGFGKTTFLMSLVWCLYGRQMEKVDDLYKKEIWDKGGYGKFIGNSLNHIARENGESTFSVAVTFTEVKIPDITCNEVKVIRSYNTETGTAENLKILIDGHPNQITDDLSTQNQDGGEIFVREFILPIEIAKFFFFDAEKIVSLAEVNGKEQRKALGTAYSEVLGIHKYEALRTQLENLQDEYRKESAKPKDRKDFVDIEAALEKIEIDIENVEKEIDDATQLKVEKKAEADKIQRTLIKEGNHMSLEEVEELKEQESKLDTVIQDLRIQLKDYYEIIPFGLAGDTLFNMAIQLENERIIKESENSQSNAKEKTRLFLNELETLRSQTDIIVDVGVRRFYEEHIEKLIGKHFFGDSASIPDDFTILHDFSSVQVNELDQLIDTLRYSFKEEFRKISNGYQNARSEIASIQRKLRKAEKDADDAYISGLKEQKKKLDGIISGAESEIDVLNQKLGGLNNDKKIARQRQAELRKKIEVSQKNQAANQIIENEVKTLKKFIARFKERKKESLEVRIKEGLNLLMHKNDFISRVEVDISLSGEDIEISLYTKIGSKEVKIDKGSLSMGERQMYSSALLSALVEESNIDFPVFIDSPMQKFDREHAQNIIKHFYPKVSKQVILFPLIHKELTSEEYDLLIKNVSNTYIIKNTPSIGSEFLEVEPKKLISKYNELYVASN</sequence>
<dbReference type="NCBIfam" id="TIGR03185">
    <property type="entry name" value="DNA_S_dndD"/>
    <property type="match status" value="1"/>
</dbReference>
<dbReference type="SUPFAM" id="SSF52540">
    <property type="entry name" value="P-loop containing nucleoside triphosphate hydrolases"/>
    <property type="match status" value="1"/>
</dbReference>
<accession>A0ABS3FAH8</accession>
<feature type="coiled-coil region" evidence="1">
    <location>
        <begin position="434"/>
        <end position="515"/>
    </location>
</feature>
<dbReference type="Proteomes" id="UP000664807">
    <property type="component" value="Unassembled WGS sequence"/>
</dbReference>
<name>A0ABS3FAH8_9FLAO</name>
<feature type="coiled-coil region" evidence="1">
    <location>
        <begin position="201"/>
        <end position="305"/>
    </location>
</feature>
<protein>
    <submittedName>
        <fullName evidence="2">DNA sulfur modification protein DndD</fullName>
    </submittedName>
</protein>
<proteinExistence type="predicted"/>
<dbReference type="EMBL" id="JAFLNM010000001">
    <property type="protein sequence ID" value="MBO0340159.1"/>
    <property type="molecule type" value="Genomic_DNA"/>
</dbReference>
<organism evidence="2 3">
    <name type="scientific">Flagellimonas profundi</name>
    <dbReference type="NCBI Taxonomy" id="2915620"/>
    <lineage>
        <taxon>Bacteria</taxon>
        <taxon>Pseudomonadati</taxon>
        <taxon>Bacteroidota</taxon>
        <taxon>Flavobacteriia</taxon>
        <taxon>Flavobacteriales</taxon>
        <taxon>Flavobacteriaceae</taxon>
        <taxon>Flagellimonas</taxon>
    </lineage>
</organism>
<dbReference type="RefSeq" id="WP_207025789.1">
    <property type="nucleotide sequence ID" value="NZ_JAFLNM010000001.1"/>
</dbReference>
<dbReference type="InterPro" id="IPR017599">
    <property type="entry name" value="DNA_S_DndD"/>
</dbReference>
<evidence type="ECO:0000313" key="3">
    <source>
        <dbReference type="Proteomes" id="UP000664807"/>
    </source>
</evidence>
<keyword evidence="1" id="KW-0175">Coiled coil</keyword>
<gene>
    <name evidence="2" type="primary">dndD</name>
    <name evidence="2" type="ORF">J0654_00810</name>
</gene>
<dbReference type="PANTHER" id="PTHR32114">
    <property type="entry name" value="ABC TRANSPORTER ABCH.3"/>
    <property type="match status" value="1"/>
</dbReference>
<evidence type="ECO:0000313" key="2">
    <source>
        <dbReference type="EMBL" id="MBO0340159.1"/>
    </source>
</evidence>